<evidence type="ECO:0000313" key="7">
    <source>
        <dbReference type="EMBL" id="VZO34868.1"/>
    </source>
</evidence>
<evidence type="ECO:0000256" key="5">
    <source>
        <dbReference type="ARBA" id="ARBA00023163"/>
    </source>
</evidence>
<dbReference type="EMBL" id="CACRYJ010000004">
    <property type="protein sequence ID" value="VZO34868.1"/>
    <property type="molecule type" value="Genomic_DNA"/>
</dbReference>
<dbReference type="PROSITE" id="PS50931">
    <property type="entry name" value="HTH_LYSR"/>
    <property type="match status" value="1"/>
</dbReference>
<keyword evidence="3" id="KW-0238">DNA-binding</keyword>
<evidence type="ECO:0000313" key="8">
    <source>
        <dbReference type="Proteomes" id="UP000419743"/>
    </source>
</evidence>
<dbReference type="Gene3D" id="3.40.190.290">
    <property type="match status" value="1"/>
</dbReference>
<dbReference type="PANTHER" id="PTHR30579">
    <property type="entry name" value="TRANSCRIPTIONAL REGULATOR"/>
    <property type="match status" value="1"/>
</dbReference>
<dbReference type="InterPro" id="IPR000847">
    <property type="entry name" value="LysR_HTH_N"/>
</dbReference>
<comment type="similarity">
    <text evidence="1">Belongs to the LysR transcriptional regulatory family.</text>
</comment>
<dbReference type="NCBIfam" id="TIGR03298">
    <property type="entry name" value="argP"/>
    <property type="match status" value="1"/>
</dbReference>
<dbReference type="InterPro" id="IPR036390">
    <property type="entry name" value="WH_DNA-bd_sf"/>
</dbReference>
<dbReference type="Pfam" id="PF03466">
    <property type="entry name" value="LysR_substrate"/>
    <property type="match status" value="1"/>
</dbReference>
<proteinExistence type="inferred from homology"/>
<comment type="caution">
    <text evidence="7">The sequence shown here is derived from an EMBL/GenBank/DDBJ whole genome shotgun (WGS) entry which is preliminary data.</text>
</comment>
<dbReference type="InterPro" id="IPR036388">
    <property type="entry name" value="WH-like_DNA-bd_sf"/>
</dbReference>
<dbReference type="Pfam" id="PF00126">
    <property type="entry name" value="HTH_1"/>
    <property type="match status" value="1"/>
</dbReference>
<keyword evidence="2" id="KW-0805">Transcription regulation</keyword>
<dbReference type="InterPro" id="IPR017685">
    <property type="entry name" value="ArgP"/>
</dbReference>
<keyword evidence="5" id="KW-0804">Transcription</keyword>
<dbReference type="Proteomes" id="UP000419743">
    <property type="component" value="Unassembled WGS sequence"/>
</dbReference>
<dbReference type="PANTHER" id="PTHR30579:SF2">
    <property type="entry name" value="HTH-TYPE TRANSCRIPTIONAL REGULATOR ARGP"/>
    <property type="match status" value="1"/>
</dbReference>
<dbReference type="SUPFAM" id="SSF53850">
    <property type="entry name" value="Periplasmic binding protein-like II"/>
    <property type="match status" value="1"/>
</dbReference>
<keyword evidence="4" id="KW-0010">Activator</keyword>
<keyword evidence="8" id="KW-1185">Reference proteome</keyword>
<organism evidence="7 8">
    <name type="scientific">Occultella aeris</name>
    <dbReference type="NCBI Taxonomy" id="2761496"/>
    <lineage>
        <taxon>Bacteria</taxon>
        <taxon>Bacillati</taxon>
        <taxon>Actinomycetota</taxon>
        <taxon>Actinomycetes</taxon>
        <taxon>Micrococcales</taxon>
        <taxon>Ruaniaceae</taxon>
        <taxon>Occultella</taxon>
    </lineage>
</organism>
<dbReference type="GO" id="GO:0003677">
    <property type="term" value="F:DNA binding"/>
    <property type="evidence" value="ECO:0007669"/>
    <property type="project" value="UniProtKB-KW"/>
</dbReference>
<evidence type="ECO:0000256" key="4">
    <source>
        <dbReference type="ARBA" id="ARBA00023159"/>
    </source>
</evidence>
<dbReference type="SUPFAM" id="SSF46785">
    <property type="entry name" value="Winged helix' DNA-binding domain"/>
    <property type="match status" value="1"/>
</dbReference>
<evidence type="ECO:0000259" key="6">
    <source>
        <dbReference type="PROSITE" id="PS50931"/>
    </source>
</evidence>
<evidence type="ECO:0000256" key="2">
    <source>
        <dbReference type="ARBA" id="ARBA00023015"/>
    </source>
</evidence>
<dbReference type="AlphaFoldDB" id="A0A7M4DDE9"/>
<feature type="domain" description="HTH lysR-type" evidence="6">
    <location>
        <begin position="13"/>
        <end position="63"/>
    </location>
</feature>
<dbReference type="Gene3D" id="1.10.10.10">
    <property type="entry name" value="Winged helix-like DNA-binding domain superfamily/Winged helix DNA-binding domain"/>
    <property type="match status" value="1"/>
</dbReference>
<protein>
    <submittedName>
        <fullName evidence="7">Putative HTH-type transcriptional regulator/MT2039</fullName>
    </submittedName>
</protein>
<gene>
    <name evidence="7" type="ORF">HALOF300_00138</name>
</gene>
<reference evidence="7 8" key="1">
    <citation type="submission" date="2019-11" db="EMBL/GenBank/DDBJ databases">
        <authorList>
            <person name="Criscuolo A."/>
        </authorList>
    </citation>
    <scope>NUCLEOTIDE SEQUENCE [LARGE SCALE GENOMIC DNA]</scope>
    <source>
        <strain evidence="7">CIP111667</strain>
    </source>
</reference>
<dbReference type="InterPro" id="IPR050176">
    <property type="entry name" value="LTTR"/>
</dbReference>
<sequence>MCFMTALAAEAARTIVAIAEAGTLEGAARALHVTPSAVSQRVRALEAELGRPVLHRTRPIELTDAGLAVLRFARQLEQLTVDLRAELSPETTGPEPLTIVVNSDSLHTWALPPLAGLVDRVYLEILREDEEHSLALLREGAASGAVTAESDPVPGCSAEQLGVMRYLAVCAPAYAERWFSGGIDATSLAAAPSVSYDRKDNLQRRCLRRLTRAQVEPPTHYVPASAEFADAIRLGMGWGMVPEIECREEVRVGDLIHLGERAVADVPLYWQQWRRSSAVLREVGDTLREAAQALLR</sequence>
<name>A0A7M4DDE9_9MICO</name>
<dbReference type="NCBIfam" id="NF002964">
    <property type="entry name" value="PRK03635.1"/>
    <property type="match status" value="1"/>
</dbReference>
<dbReference type="InterPro" id="IPR005119">
    <property type="entry name" value="LysR_subst-bd"/>
</dbReference>
<evidence type="ECO:0000256" key="3">
    <source>
        <dbReference type="ARBA" id="ARBA00023125"/>
    </source>
</evidence>
<evidence type="ECO:0000256" key="1">
    <source>
        <dbReference type="ARBA" id="ARBA00009437"/>
    </source>
</evidence>
<dbReference type="GO" id="GO:0003700">
    <property type="term" value="F:DNA-binding transcription factor activity"/>
    <property type="evidence" value="ECO:0007669"/>
    <property type="project" value="InterPro"/>
</dbReference>
<accession>A0A7M4DDE9</accession>